<reference evidence="10 11" key="1">
    <citation type="submission" date="2016-04" db="EMBL/GenBank/DDBJ databases">
        <authorList>
            <person name="Evans L.H."/>
            <person name="Alamgir A."/>
            <person name="Owens N."/>
            <person name="Weber N.D."/>
            <person name="Virtaneva K."/>
            <person name="Barbian K."/>
            <person name="Babar A."/>
            <person name="Rosenke K."/>
        </authorList>
    </citation>
    <scope>NUCLEOTIDE SEQUENCE [LARGE SCALE GENOMIC DNA]</scope>
    <source>
        <strain evidence="10">NIES-2108</strain>
    </source>
</reference>
<evidence type="ECO:0000313" key="11">
    <source>
        <dbReference type="Proteomes" id="UP000252085"/>
    </source>
</evidence>
<dbReference type="AlphaFoldDB" id="A0A367RY08"/>
<evidence type="ECO:0000256" key="6">
    <source>
        <dbReference type="ARBA" id="ARBA00023065"/>
    </source>
</evidence>
<feature type="transmembrane region" description="Helical" evidence="9">
    <location>
        <begin position="44"/>
        <end position="70"/>
    </location>
</feature>
<accession>A0A367RY08</accession>
<dbReference type="PANTHER" id="PTHR33281">
    <property type="entry name" value="UPF0187 PROTEIN YNEE"/>
    <property type="match status" value="1"/>
</dbReference>
<proteinExistence type="inferred from homology"/>
<evidence type="ECO:0008006" key="12">
    <source>
        <dbReference type="Google" id="ProtNLM"/>
    </source>
</evidence>
<evidence type="ECO:0000256" key="3">
    <source>
        <dbReference type="ARBA" id="ARBA00022475"/>
    </source>
</evidence>
<dbReference type="Pfam" id="PF25539">
    <property type="entry name" value="Bestrophin_2"/>
    <property type="match status" value="1"/>
</dbReference>
<evidence type="ECO:0000256" key="8">
    <source>
        <dbReference type="ARBA" id="ARBA00034708"/>
    </source>
</evidence>
<keyword evidence="2" id="KW-0813">Transport</keyword>
<gene>
    <name evidence="10" type="ORF">A6769_00400</name>
</gene>
<evidence type="ECO:0000256" key="2">
    <source>
        <dbReference type="ARBA" id="ARBA00022448"/>
    </source>
</evidence>
<dbReference type="GO" id="GO:0005254">
    <property type="term" value="F:chloride channel activity"/>
    <property type="evidence" value="ECO:0007669"/>
    <property type="project" value="InterPro"/>
</dbReference>
<evidence type="ECO:0000256" key="9">
    <source>
        <dbReference type="SAM" id="Phobius"/>
    </source>
</evidence>
<comment type="similarity">
    <text evidence="8">Belongs to the anion channel-forming bestrophin (TC 1.A.46) family.</text>
</comment>
<dbReference type="GO" id="GO:0005886">
    <property type="term" value="C:plasma membrane"/>
    <property type="evidence" value="ECO:0007669"/>
    <property type="project" value="UniProtKB-SubCell"/>
</dbReference>
<comment type="subcellular location">
    <subcellularLocation>
        <location evidence="1">Cell membrane</location>
        <topology evidence="1">Multi-pass membrane protein</topology>
    </subcellularLocation>
</comment>
<evidence type="ECO:0000313" key="10">
    <source>
        <dbReference type="EMBL" id="RCJ41418.1"/>
    </source>
</evidence>
<evidence type="ECO:0000256" key="5">
    <source>
        <dbReference type="ARBA" id="ARBA00022989"/>
    </source>
</evidence>
<dbReference type="InterPro" id="IPR044669">
    <property type="entry name" value="YneE/VCCN1/2-like"/>
</dbReference>
<organism evidence="10 11">
    <name type="scientific">Nostoc punctiforme NIES-2108</name>
    <dbReference type="NCBI Taxonomy" id="1356359"/>
    <lineage>
        <taxon>Bacteria</taxon>
        <taxon>Bacillati</taxon>
        <taxon>Cyanobacteriota</taxon>
        <taxon>Cyanophyceae</taxon>
        <taxon>Nostocales</taxon>
        <taxon>Nostocaceae</taxon>
        <taxon>Nostoc</taxon>
    </lineage>
</organism>
<keyword evidence="7 9" id="KW-0472">Membrane</keyword>
<name>A0A367RY08_NOSPU</name>
<feature type="transmembrane region" description="Helical" evidence="9">
    <location>
        <begin position="76"/>
        <end position="94"/>
    </location>
</feature>
<dbReference type="Proteomes" id="UP000252085">
    <property type="component" value="Unassembled WGS sequence"/>
</dbReference>
<evidence type="ECO:0000256" key="7">
    <source>
        <dbReference type="ARBA" id="ARBA00023136"/>
    </source>
</evidence>
<evidence type="ECO:0000256" key="4">
    <source>
        <dbReference type="ARBA" id="ARBA00022692"/>
    </source>
</evidence>
<dbReference type="EMBL" id="LXQE01000029">
    <property type="protein sequence ID" value="RCJ41418.1"/>
    <property type="molecule type" value="Genomic_DNA"/>
</dbReference>
<keyword evidence="5 9" id="KW-1133">Transmembrane helix</keyword>
<keyword evidence="6" id="KW-0406">Ion transport</keyword>
<evidence type="ECO:0000256" key="1">
    <source>
        <dbReference type="ARBA" id="ARBA00004651"/>
    </source>
</evidence>
<keyword evidence="4 9" id="KW-0812">Transmembrane</keyword>
<sequence>MKQPNYFQNNSKNSLRDKYHLYKGEKLNWLQVTLRLERSIISIILPWVIFCTIYGTFISFLAHLGLPIAFSDSSNILTNAVLSFNIGFTLLLVFRTNTAHDRFWEGRQLWGALVNTSRNLTRGIAIIVKEKTPQDKLEKEAMLRLVTAFAVAMKLHLRSVPLDTQLASLMSEKQYLHLQDSDHPPLQIAYWIGDYLQYQHDRNCLNVYQLTTLHNCVDDLVDILGGCERILKTPLPLIYTIKLRQLLLIFCLILPLEIVSFLNWWTGIVMAFVSFTLLSIEQIGSEIEEPFGFDPNDLPLNTICNTISNNVEELIRLASNNVRSY</sequence>
<dbReference type="PANTHER" id="PTHR33281:SF19">
    <property type="entry name" value="VOLTAGE-DEPENDENT ANION CHANNEL-FORMING PROTEIN YNEE"/>
    <property type="match status" value="1"/>
</dbReference>
<keyword evidence="3" id="KW-1003">Cell membrane</keyword>
<comment type="caution">
    <text evidence="10">The sequence shown here is derived from an EMBL/GenBank/DDBJ whole genome shotgun (WGS) entry which is preliminary data.</text>
</comment>
<protein>
    <recommendedName>
        <fullName evidence="12">Bestrophin</fullName>
    </recommendedName>
</protein>